<dbReference type="EMBL" id="RXOF01000001">
    <property type="protein sequence ID" value="RTQ53677.1"/>
    <property type="molecule type" value="Genomic_DNA"/>
</dbReference>
<evidence type="ECO:0000256" key="1">
    <source>
        <dbReference type="SAM" id="SignalP"/>
    </source>
</evidence>
<dbReference type="Proteomes" id="UP000282184">
    <property type="component" value="Unassembled WGS sequence"/>
</dbReference>
<sequence>MQLSVLALALPLAALTTSTALAQQADTPPPTPAPAAAPAPLVAPALTAPPATLFKLGLDAPRLWLGYWGVGVPLYAGVERQLGRHFSLTGDVNVGVGFGGGRRGPELQRFGGALGTRYYYGQARRLRKGKSVAALSGTYLQLQVASEFEGRLLYDYPYNQRLYRHTPSLELLWGYQRRLGRYGFMDVGAGLKLWRTDSYLYNGGTIEATRPLKLEPTLRARIGLAF</sequence>
<gene>
    <name evidence="2" type="ORF">EJV47_02770</name>
</gene>
<organism evidence="2 3">
    <name type="scientific">Hymenobacter gummosus</name>
    <dbReference type="NCBI Taxonomy" id="1776032"/>
    <lineage>
        <taxon>Bacteria</taxon>
        <taxon>Pseudomonadati</taxon>
        <taxon>Bacteroidota</taxon>
        <taxon>Cytophagia</taxon>
        <taxon>Cytophagales</taxon>
        <taxon>Hymenobacteraceae</taxon>
        <taxon>Hymenobacter</taxon>
    </lineage>
</organism>
<comment type="caution">
    <text evidence="2">The sequence shown here is derived from an EMBL/GenBank/DDBJ whole genome shotgun (WGS) entry which is preliminary data.</text>
</comment>
<feature type="signal peptide" evidence="1">
    <location>
        <begin position="1"/>
        <end position="22"/>
    </location>
</feature>
<evidence type="ECO:0008006" key="4">
    <source>
        <dbReference type="Google" id="ProtNLM"/>
    </source>
</evidence>
<dbReference type="AlphaFoldDB" id="A0A3S0HAK6"/>
<proteinExistence type="predicted"/>
<reference evidence="2 3" key="1">
    <citation type="submission" date="2018-12" db="EMBL/GenBank/DDBJ databases">
        <title>Hymenobacter gummosus sp. nov., isolated from a spring.</title>
        <authorList>
            <person name="Nie L."/>
        </authorList>
    </citation>
    <scope>NUCLEOTIDE SEQUENCE [LARGE SCALE GENOMIC DNA]</scope>
    <source>
        <strain evidence="2 3">KCTC 52166</strain>
    </source>
</reference>
<dbReference type="RefSeq" id="WP_126691603.1">
    <property type="nucleotide sequence ID" value="NZ_RXOF01000001.1"/>
</dbReference>
<evidence type="ECO:0000313" key="2">
    <source>
        <dbReference type="EMBL" id="RTQ53677.1"/>
    </source>
</evidence>
<evidence type="ECO:0000313" key="3">
    <source>
        <dbReference type="Proteomes" id="UP000282184"/>
    </source>
</evidence>
<dbReference type="OrthoDB" id="878332at2"/>
<name>A0A3S0HAK6_9BACT</name>
<accession>A0A3S0HAK6</accession>
<keyword evidence="3" id="KW-1185">Reference proteome</keyword>
<feature type="chain" id="PRO_5018631695" description="DUF3575 domain-containing protein" evidence="1">
    <location>
        <begin position="23"/>
        <end position="226"/>
    </location>
</feature>
<keyword evidence="1" id="KW-0732">Signal</keyword>
<protein>
    <recommendedName>
        <fullName evidence="4">DUF3575 domain-containing protein</fullName>
    </recommendedName>
</protein>